<dbReference type="AlphaFoldDB" id="A0A6M7THG9"/>
<evidence type="ECO:0000313" key="5">
    <source>
        <dbReference type="Proteomes" id="UP000275530"/>
    </source>
</evidence>
<keyword evidence="3" id="KW-0804">Transcription</keyword>
<dbReference type="GO" id="GO:0003700">
    <property type="term" value="F:DNA-binding transcription factor activity"/>
    <property type="evidence" value="ECO:0007669"/>
    <property type="project" value="InterPro"/>
</dbReference>
<gene>
    <name evidence="4" type="ORF">D3242_26615</name>
</gene>
<dbReference type="CDD" id="cd00038">
    <property type="entry name" value="CAP_ED"/>
    <property type="match status" value="1"/>
</dbReference>
<accession>A0A6M7THG9</accession>
<dbReference type="InterPro" id="IPR000595">
    <property type="entry name" value="cNMP-bd_dom"/>
</dbReference>
<dbReference type="InterPro" id="IPR036388">
    <property type="entry name" value="WH-like_DNA-bd_sf"/>
</dbReference>
<dbReference type="EMBL" id="QZXA01000011">
    <property type="protein sequence ID" value="RJT30279.1"/>
    <property type="molecule type" value="Genomic_DNA"/>
</dbReference>
<dbReference type="InterPro" id="IPR050397">
    <property type="entry name" value="Env_Response_Regulators"/>
</dbReference>
<evidence type="ECO:0000313" key="4">
    <source>
        <dbReference type="EMBL" id="RJT30279.1"/>
    </source>
</evidence>
<dbReference type="SMART" id="SM00100">
    <property type="entry name" value="cNMP"/>
    <property type="match status" value="1"/>
</dbReference>
<dbReference type="Gene3D" id="1.10.10.10">
    <property type="entry name" value="Winged helix-like DNA-binding domain superfamily/Winged helix DNA-binding domain"/>
    <property type="match status" value="1"/>
</dbReference>
<dbReference type="SUPFAM" id="SSF46785">
    <property type="entry name" value="Winged helix' DNA-binding domain"/>
    <property type="match status" value="1"/>
</dbReference>
<dbReference type="PROSITE" id="PS51063">
    <property type="entry name" value="HTH_CRP_2"/>
    <property type="match status" value="1"/>
</dbReference>
<dbReference type="InterPro" id="IPR018335">
    <property type="entry name" value="Tscrpt_reg_HTH_Crp-type_CS"/>
</dbReference>
<dbReference type="Pfam" id="PF00027">
    <property type="entry name" value="cNMP_binding"/>
    <property type="match status" value="1"/>
</dbReference>
<evidence type="ECO:0000256" key="1">
    <source>
        <dbReference type="ARBA" id="ARBA00023015"/>
    </source>
</evidence>
<organism evidence="4 5">
    <name type="scientific">Mesorhizobium jarvisii</name>
    <dbReference type="NCBI Taxonomy" id="1777867"/>
    <lineage>
        <taxon>Bacteria</taxon>
        <taxon>Pseudomonadati</taxon>
        <taxon>Pseudomonadota</taxon>
        <taxon>Alphaproteobacteria</taxon>
        <taxon>Hyphomicrobiales</taxon>
        <taxon>Phyllobacteriaceae</taxon>
        <taxon>Mesorhizobium</taxon>
    </lineage>
</organism>
<dbReference type="PRINTS" id="PR00034">
    <property type="entry name" value="HTHCRP"/>
</dbReference>
<comment type="caution">
    <text evidence="4">The sequence shown here is derived from an EMBL/GenBank/DDBJ whole genome shotgun (WGS) entry which is preliminary data.</text>
</comment>
<dbReference type="PROSITE" id="PS00042">
    <property type="entry name" value="HTH_CRP_1"/>
    <property type="match status" value="1"/>
</dbReference>
<dbReference type="SUPFAM" id="SSF51206">
    <property type="entry name" value="cAMP-binding domain-like"/>
    <property type="match status" value="1"/>
</dbReference>
<evidence type="ECO:0000256" key="2">
    <source>
        <dbReference type="ARBA" id="ARBA00023125"/>
    </source>
</evidence>
<sequence>MADTYLADTQGHGTIVMTVRQDVHSAGIPVLCQSCEARHRGVCGALDADQLVGLAKISSKHTIEPGVELIGDAETVDSYSNVLSGVVKLTKSLSDGRQQIVGLQFAPDFLGRPFKVESAINAEAATAVSLCSFPRASIERMMRESPELEHRLLKQTLNELDEARDWMVTLGRKTAAEKVASFLLMIARNIDPTLDPATNATSFELPLTRADIADFLGLTIETVSRQLTRLRTDGLIRTENNRHVTVTSLTRLAGRSGA</sequence>
<dbReference type="SMART" id="SM00419">
    <property type="entry name" value="HTH_CRP"/>
    <property type="match status" value="1"/>
</dbReference>
<dbReference type="PANTHER" id="PTHR24567">
    <property type="entry name" value="CRP FAMILY TRANSCRIPTIONAL REGULATORY PROTEIN"/>
    <property type="match status" value="1"/>
</dbReference>
<dbReference type="InterPro" id="IPR018490">
    <property type="entry name" value="cNMP-bd_dom_sf"/>
</dbReference>
<keyword evidence="2" id="KW-0238">DNA-binding</keyword>
<keyword evidence="1" id="KW-0805">Transcription regulation</keyword>
<proteinExistence type="predicted"/>
<evidence type="ECO:0000256" key="3">
    <source>
        <dbReference type="ARBA" id="ARBA00023163"/>
    </source>
</evidence>
<name>A0A6M7THG9_9HYPH</name>
<reference evidence="4 5" key="1">
    <citation type="submission" date="2018-09" db="EMBL/GenBank/DDBJ databases">
        <title>Mesorhizobium carmichaelinearum sp. nov. isolated from Carmichaelinea spp. root nodules in New Zealand.</title>
        <authorList>
            <person name="De Meyer S.E."/>
        </authorList>
    </citation>
    <scope>NUCLEOTIDE SEQUENCE [LARGE SCALE GENOMIC DNA]</scope>
    <source>
        <strain evidence="4 5">LMG 28313</strain>
    </source>
</reference>
<dbReference type="GO" id="GO:0005829">
    <property type="term" value="C:cytosol"/>
    <property type="evidence" value="ECO:0007669"/>
    <property type="project" value="TreeGrafter"/>
</dbReference>
<dbReference type="Gene3D" id="2.60.120.10">
    <property type="entry name" value="Jelly Rolls"/>
    <property type="match status" value="1"/>
</dbReference>
<dbReference type="InterPro" id="IPR012318">
    <property type="entry name" value="HTH_CRP"/>
</dbReference>
<protein>
    <submittedName>
        <fullName evidence="4">Crp/Fnr family transcriptional regulator</fullName>
    </submittedName>
</protein>
<dbReference type="Pfam" id="PF13545">
    <property type="entry name" value="HTH_Crp_2"/>
    <property type="match status" value="1"/>
</dbReference>
<dbReference type="PANTHER" id="PTHR24567:SF75">
    <property type="entry name" value="FUMARATE AND NITRATE REDUCTION REGULATORY PROTEIN"/>
    <property type="match status" value="1"/>
</dbReference>
<dbReference type="InterPro" id="IPR036390">
    <property type="entry name" value="WH_DNA-bd_sf"/>
</dbReference>
<dbReference type="GO" id="GO:0003677">
    <property type="term" value="F:DNA binding"/>
    <property type="evidence" value="ECO:0007669"/>
    <property type="project" value="UniProtKB-KW"/>
</dbReference>
<dbReference type="Proteomes" id="UP000275530">
    <property type="component" value="Unassembled WGS sequence"/>
</dbReference>
<dbReference type="CDD" id="cd00092">
    <property type="entry name" value="HTH_CRP"/>
    <property type="match status" value="1"/>
</dbReference>
<keyword evidence="5" id="KW-1185">Reference proteome</keyword>
<dbReference type="InterPro" id="IPR014710">
    <property type="entry name" value="RmlC-like_jellyroll"/>
</dbReference>